<dbReference type="InterPro" id="IPR041033">
    <property type="entry name" value="SpaA_PFL_dom_1"/>
</dbReference>
<feature type="chain" id="PRO_5032889576" evidence="6">
    <location>
        <begin position="27"/>
        <end position="464"/>
    </location>
</feature>
<evidence type="ECO:0000256" key="4">
    <source>
        <dbReference type="ARBA" id="ARBA00023088"/>
    </source>
</evidence>
<keyword evidence="5" id="KW-0472">Membrane</keyword>
<evidence type="ECO:0000313" key="8">
    <source>
        <dbReference type="EMBL" id="NUN85875.1"/>
    </source>
</evidence>
<dbReference type="PROSITE" id="PS50847">
    <property type="entry name" value="GRAM_POS_ANCHORING"/>
    <property type="match status" value="1"/>
</dbReference>
<organism evidence="8 9">
    <name type="scientific">Coprococcus comes</name>
    <dbReference type="NCBI Taxonomy" id="410072"/>
    <lineage>
        <taxon>Bacteria</taxon>
        <taxon>Bacillati</taxon>
        <taxon>Bacillota</taxon>
        <taxon>Clostridia</taxon>
        <taxon>Lachnospirales</taxon>
        <taxon>Lachnospiraceae</taxon>
        <taxon>Coprococcus</taxon>
    </lineage>
</organism>
<evidence type="ECO:0000256" key="3">
    <source>
        <dbReference type="ARBA" id="ARBA00022729"/>
    </source>
</evidence>
<reference evidence="8 9" key="1">
    <citation type="submission" date="2020-04" db="EMBL/GenBank/DDBJ databases">
        <authorList>
            <person name="Pieper L."/>
        </authorList>
    </citation>
    <scope>NUCLEOTIDE SEQUENCE [LARGE SCALE GENOMIC DNA]</scope>
    <source>
        <strain evidence="8 9">F22</strain>
    </source>
</reference>
<evidence type="ECO:0000256" key="1">
    <source>
        <dbReference type="ARBA" id="ARBA00022512"/>
    </source>
</evidence>
<protein>
    <submittedName>
        <fullName evidence="8">LPXTG cell wall anchor domain-containing protein</fullName>
    </submittedName>
</protein>
<sequence length="464" mass="49642">MKKMRKIFAVLLTLAMVFGMSMTSFAATKDTATITVNNADKATLTYAQVIKADQSTETGWAFVNTEVANAYKTAFKATDDQAAIKAMLPAANVDANKLGAAQAKAANHVTFNAMANPQTVDAAGVYLVKATEVGYTYNIMSAYIGFGEVTITGEKYDYPSLVDAELGAKKTPTKVEKEAVDTDNVVATGDILTYKVKTNVPFIAPTDTDKTFWAYDELTGAEYTEKETATITLGGENVTTAYPINWNTDKAKFSVDLSNMINDANSNAGKEVVITYKVKVTANNDIITNKATAGHKGTTDFGSKEINVYQGNITLTKTGENDVKLANAGFEVRKDSKDSDALKFTQLTDGVYKYDPNGTDTVTEVFTKADGTVKVQGLDVGTYYFKETTAPKGYSVNQNQSTATLNVKDKASAVLTTTTSMTDTKLSALPSTGGIGTTIFTIAGCLIMIAAAGLFFASRKKTNK</sequence>
<keyword evidence="4" id="KW-0572">Peptidoglycan-anchor</keyword>
<keyword evidence="2" id="KW-0964">Secreted</keyword>
<evidence type="ECO:0000313" key="9">
    <source>
        <dbReference type="Proteomes" id="UP000554488"/>
    </source>
</evidence>
<dbReference type="Proteomes" id="UP000554488">
    <property type="component" value="Unassembled WGS sequence"/>
</dbReference>
<keyword evidence="1" id="KW-0134">Cell wall</keyword>
<keyword evidence="5" id="KW-0812">Transmembrane</keyword>
<evidence type="ECO:0000256" key="2">
    <source>
        <dbReference type="ARBA" id="ARBA00022525"/>
    </source>
</evidence>
<proteinExistence type="predicted"/>
<dbReference type="Gene3D" id="2.60.40.740">
    <property type="match status" value="1"/>
</dbReference>
<dbReference type="NCBIfam" id="TIGR01167">
    <property type="entry name" value="LPXTG_anchor"/>
    <property type="match status" value="1"/>
</dbReference>
<dbReference type="EMBL" id="JABWDC010000011">
    <property type="protein sequence ID" value="NUN85875.1"/>
    <property type="molecule type" value="Genomic_DNA"/>
</dbReference>
<dbReference type="Pfam" id="PF17802">
    <property type="entry name" value="SpaA"/>
    <property type="match status" value="1"/>
</dbReference>
<keyword evidence="5" id="KW-1133">Transmembrane helix</keyword>
<evidence type="ECO:0000256" key="6">
    <source>
        <dbReference type="SAM" id="SignalP"/>
    </source>
</evidence>
<gene>
    <name evidence="8" type="ORF">HUU93_04525</name>
</gene>
<reference evidence="8 9" key="2">
    <citation type="submission" date="2020-07" db="EMBL/GenBank/DDBJ databases">
        <title>Bacterial metabolism rescues the inhibition of intestinal drug absorption by food and drug additives.</title>
        <authorList>
            <person name="Zou L."/>
            <person name="Spanogiannopoulos P."/>
            <person name="Chien H.-C."/>
            <person name="Pieper L.M."/>
            <person name="Cai W."/>
            <person name="Khuri N."/>
            <person name="Pottel J."/>
            <person name="Vora B."/>
            <person name="Ni Z."/>
            <person name="Tsakalozou E."/>
            <person name="Zhang W."/>
            <person name="Shoichet B.K."/>
            <person name="Giacomini K.M."/>
            <person name="Turnbaugh P.J."/>
        </authorList>
    </citation>
    <scope>NUCLEOTIDE SEQUENCE [LARGE SCALE GENOMIC DNA]</scope>
    <source>
        <strain evidence="8 9">F22</strain>
    </source>
</reference>
<dbReference type="InterPro" id="IPR013783">
    <property type="entry name" value="Ig-like_fold"/>
</dbReference>
<dbReference type="AlphaFoldDB" id="A0A849XWX5"/>
<keyword evidence="3 6" id="KW-0732">Signal</keyword>
<feature type="transmembrane region" description="Helical" evidence="5">
    <location>
        <begin position="435"/>
        <end position="457"/>
    </location>
</feature>
<name>A0A849XWX5_9FIRM</name>
<evidence type="ECO:0000259" key="7">
    <source>
        <dbReference type="PROSITE" id="PS50847"/>
    </source>
</evidence>
<feature type="signal peptide" evidence="6">
    <location>
        <begin position="1"/>
        <end position="26"/>
    </location>
</feature>
<dbReference type="Gene3D" id="2.60.40.10">
    <property type="entry name" value="Immunoglobulins"/>
    <property type="match status" value="1"/>
</dbReference>
<feature type="domain" description="Gram-positive cocci surface proteins LPxTG" evidence="7">
    <location>
        <begin position="429"/>
        <end position="464"/>
    </location>
</feature>
<dbReference type="Pfam" id="PF00746">
    <property type="entry name" value="Gram_pos_anchor"/>
    <property type="match status" value="1"/>
</dbReference>
<dbReference type="RefSeq" id="WP_175305402.1">
    <property type="nucleotide sequence ID" value="NZ_JABWDC010000011.1"/>
</dbReference>
<accession>A0A849XWX5</accession>
<evidence type="ECO:0000256" key="5">
    <source>
        <dbReference type="SAM" id="Phobius"/>
    </source>
</evidence>
<dbReference type="InterPro" id="IPR019931">
    <property type="entry name" value="LPXTG_anchor"/>
</dbReference>
<comment type="caution">
    <text evidence="8">The sequence shown here is derived from an EMBL/GenBank/DDBJ whole genome shotgun (WGS) entry which is preliminary data.</text>
</comment>